<dbReference type="Gene3D" id="1.10.10.10">
    <property type="entry name" value="Winged helix-like DNA-binding domain superfamily/Winged helix DNA-binding domain"/>
    <property type="match status" value="1"/>
</dbReference>
<organism evidence="2 3">
    <name type="scientific">Gluconobacter thailandicus</name>
    <dbReference type="NCBI Taxonomy" id="257438"/>
    <lineage>
        <taxon>Bacteria</taxon>
        <taxon>Pseudomonadati</taxon>
        <taxon>Pseudomonadota</taxon>
        <taxon>Alphaproteobacteria</taxon>
        <taxon>Acetobacterales</taxon>
        <taxon>Acetobacteraceae</taxon>
        <taxon>Gluconobacter</taxon>
    </lineage>
</organism>
<gene>
    <name evidence="2" type="ORF">FXF46_14405</name>
</gene>
<evidence type="ECO:0000313" key="2">
    <source>
        <dbReference type="EMBL" id="QEH97309.1"/>
    </source>
</evidence>
<feature type="compositionally biased region" description="Polar residues" evidence="1">
    <location>
        <begin position="110"/>
        <end position="131"/>
    </location>
</feature>
<evidence type="ECO:0000313" key="3">
    <source>
        <dbReference type="Proteomes" id="UP000323560"/>
    </source>
</evidence>
<reference evidence="2 3" key="1">
    <citation type="submission" date="2019-08" db="EMBL/GenBank/DDBJ databases">
        <title>Gluconobacter frateurii HD924 genome.</title>
        <authorList>
            <person name="Liu Y."/>
            <person name="Zhang P."/>
        </authorList>
    </citation>
    <scope>NUCLEOTIDE SEQUENCE [LARGE SCALE GENOMIC DNA]</scope>
    <source>
        <strain evidence="2 3">HD924</strain>
    </source>
</reference>
<dbReference type="EMBL" id="CP043043">
    <property type="protein sequence ID" value="QEH97309.1"/>
    <property type="molecule type" value="Genomic_DNA"/>
</dbReference>
<name>A0AAP9JJD8_GLUTH</name>
<dbReference type="InterPro" id="IPR036388">
    <property type="entry name" value="WH-like_DNA-bd_sf"/>
</dbReference>
<dbReference type="Proteomes" id="UP000323560">
    <property type="component" value="Chromosome"/>
</dbReference>
<accession>A0AAP9JJD8</accession>
<evidence type="ECO:0000256" key="1">
    <source>
        <dbReference type="SAM" id="MobiDB-lite"/>
    </source>
</evidence>
<proteinExistence type="predicted"/>
<dbReference type="KEGG" id="gti:FXF46_14405"/>
<protein>
    <submittedName>
        <fullName evidence="2">Helix-turn-helix domain-containing protein</fullName>
    </submittedName>
</protein>
<sequence>MSIRAIKWAYSLKLPATTKFVLVTLAEHADDDGECWPLQTRIAEMTGLTDRTVRYVVHGLKASGLLKSCGGKGRSSTFFLALEVTEIDVPRAEIIARECASTSKKKASPKQVNRNEIPKNRNQMPTPNRNQIPIDRNLIPTDRNQIPNHRTTINHQEPPKAMEPEKRSDQEAPKTDLETEFETFWSAYPRKNAKGPAKKAFTKARKAISAEKLLAAVNAWPFPEPSERGDFRPYAASWLNAERWEDESVQHAMQAQAEREQFPAAQIAAHEEACRKWRASGFDGPKPKIEQFAMEIA</sequence>
<feature type="compositionally biased region" description="Basic and acidic residues" evidence="1">
    <location>
        <begin position="157"/>
        <end position="177"/>
    </location>
</feature>
<dbReference type="Pfam" id="PF13730">
    <property type="entry name" value="HTH_36"/>
    <property type="match status" value="1"/>
</dbReference>
<feature type="region of interest" description="Disordered" evidence="1">
    <location>
        <begin position="100"/>
        <end position="177"/>
    </location>
</feature>
<dbReference type="RefSeq" id="WP_148620966.1">
    <property type="nucleotide sequence ID" value="NZ_CP043043.1"/>
</dbReference>
<feature type="compositionally biased region" description="Polar residues" evidence="1">
    <location>
        <begin position="142"/>
        <end position="155"/>
    </location>
</feature>
<dbReference type="AlphaFoldDB" id="A0AAP9JJD8"/>